<sequence length="415" mass="46366">MSILPINRMVLRALLLFIVAGHPISSAQEGAATDIEQAAAEAELDPSQVVISSDEYRQAVAALESSHGAYANQLPEYLLSLGLSLQTSGDHEGAIDAFKRGVHLARINDGLYSAQQIPLLQREMASHMALGQYAEADERQLYLYRVQMRSMESGLIRAQAFIQQAIWQHNAFLLALDGQGYARLMSMWDLYRLSLTDIIEREGSTSLLLKEPLEGMLLAQYLIANYDVEKINGGGDNFSMQQQMARFSAYRGQSYQKGQAVIQAIYDVEAANYGVNSEGTVRARVMLGDWVFWFGDREAAMNAYSEAIAELVARGDAELELASMFDEPVELPNLEGARQLPPTAEPERANLLLEFGVNQRGKVYDLERVDESELNDAKANRIMRSLRKTQFRPRLAMGEPQDTETVTRAYEIKQQ</sequence>
<dbReference type="Proteomes" id="UP001143307">
    <property type="component" value="Unassembled WGS sequence"/>
</dbReference>
<evidence type="ECO:0000256" key="1">
    <source>
        <dbReference type="SAM" id="SignalP"/>
    </source>
</evidence>
<evidence type="ECO:0000313" key="2">
    <source>
        <dbReference type="EMBL" id="MCX2975297.1"/>
    </source>
</evidence>
<evidence type="ECO:0008006" key="4">
    <source>
        <dbReference type="Google" id="ProtNLM"/>
    </source>
</evidence>
<comment type="caution">
    <text evidence="2">The sequence shown here is derived from an EMBL/GenBank/DDBJ whole genome shotgun (WGS) entry which is preliminary data.</text>
</comment>
<gene>
    <name evidence="2" type="ORF">EYC87_17085</name>
</gene>
<organism evidence="2 3">
    <name type="scientific">Candidatus Seongchinamella marina</name>
    <dbReference type="NCBI Taxonomy" id="2518990"/>
    <lineage>
        <taxon>Bacteria</taxon>
        <taxon>Pseudomonadati</taxon>
        <taxon>Pseudomonadota</taxon>
        <taxon>Gammaproteobacteria</taxon>
        <taxon>Cellvibrionales</taxon>
        <taxon>Halieaceae</taxon>
        <taxon>Seongchinamella</taxon>
    </lineage>
</organism>
<evidence type="ECO:0000313" key="3">
    <source>
        <dbReference type="Proteomes" id="UP001143307"/>
    </source>
</evidence>
<feature type="signal peptide" evidence="1">
    <location>
        <begin position="1"/>
        <end position="27"/>
    </location>
</feature>
<reference evidence="2" key="1">
    <citation type="submission" date="2019-02" db="EMBL/GenBank/DDBJ databases">
        <authorList>
            <person name="Li S.-H."/>
        </authorList>
    </citation>
    <scope>NUCLEOTIDE SEQUENCE</scope>
    <source>
        <strain evidence="2">IMCC8485</strain>
    </source>
</reference>
<keyword evidence="1" id="KW-0732">Signal</keyword>
<keyword evidence="3" id="KW-1185">Reference proteome</keyword>
<dbReference type="RefSeq" id="WP_279253944.1">
    <property type="nucleotide sequence ID" value="NZ_SHNP01000007.1"/>
</dbReference>
<feature type="chain" id="PRO_5045922476" description="Tetratricopeptide repeat protein" evidence="1">
    <location>
        <begin position="28"/>
        <end position="415"/>
    </location>
</feature>
<proteinExistence type="predicted"/>
<accession>A0ABT3SZ65</accession>
<name>A0ABT3SZ65_9GAMM</name>
<dbReference type="EMBL" id="SHNP01000007">
    <property type="protein sequence ID" value="MCX2975297.1"/>
    <property type="molecule type" value="Genomic_DNA"/>
</dbReference>
<protein>
    <recommendedName>
        <fullName evidence="4">Tetratricopeptide repeat protein</fullName>
    </recommendedName>
</protein>